<accession>A0A1E3P2I0</accession>
<dbReference type="PANTHER" id="PTHR14021">
    <property type="entry name" value="IRON-SULFUR CLUSTER CO-CHAPERONE PROTEIN HSCB"/>
    <property type="match status" value="1"/>
</dbReference>
<dbReference type="Proteomes" id="UP000094112">
    <property type="component" value="Unassembled WGS sequence"/>
</dbReference>
<dbReference type="InterPro" id="IPR036869">
    <property type="entry name" value="J_dom_sf"/>
</dbReference>
<keyword evidence="5" id="KW-1185">Reference proteome</keyword>
<organism evidence="4 5">
    <name type="scientific">Wickerhamomyces anomalus (strain ATCC 58044 / CBS 1984 / NCYC 433 / NRRL Y-366-8)</name>
    <name type="common">Yeast</name>
    <name type="synonym">Hansenula anomala</name>
    <dbReference type="NCBI Taxonomy" id="683960"/>
    <lineage>
        <taxon>Eukaryota</taxon>
        <taxon>Fungi</taxon>
        <taxon>Dikarya</taxon>
        <taxon>Ascomycota</taxon>
        <taxon>Saccharomycotina</taxon>
        <taxon>Saccharomycetes</taxon>
        <taxon>Phaffomycetales</taxon>
        <taxon>Wickerhamomycetaceae</taxon>
        <taxon>Wickerhamomyces</taxon>
    </lineage>
</organism>
<dbReference type="SUPFAM" id="SSF46565">
    <property type="entry name" value="Chaperone J-domain"/>
    <property type="match status" value="1"/>
</dbReference>
<dbReference type="NCBIfam" id="TIGR00714">
    <property type="entry name" value="hscB"/>
    <property type="match status" value="1"/>
</dbReference>
<dbReference type="InterPro" id="IPR004640">
    <property type="entry name" value="HscB"/>
</dbReference>
<feature type="domain" description="Co-chaperone HscB C-terminal oligomerisation" evidence="3">
    <location>
        <begin position="111"/>
        <end position="182"/>
    </location>
</feature>
<dbReference type="EMBL" id="KV454211">
    <property type="protein sequence ID" value="ODQ59107.1"/>
    <property type="molecule type" value="Genomic_DNA"/>
</dbReference>
<evidence type="ECO:0000313" key="5">
    <source>
        <dbReference type="Proteomes" id="UP000094112"/>
    </source>
</evidence>
<dbReference type="GO" id="GO:0044572">
    <property type="term" value="P:[4Fe-4S] cluster assembly"/>
    <property type="evidence" value="ECO:0007669"/>
    <property type="project" value="EnsemblFungi"/>
</dbReference>
<dbReference type="PANTHER" id="PTHR14021:SF15">
    <property type="entry name" value="IRON-SULFUR CLUSTER CO-CHAPERONE PROTEIN HSCB"/>
    <property type="match status" value="1"/>
</dbReference>
<dbReference type="STRING" id="683960.A0A1E3P2I0"/>
<dbReference type="AlphaFoldDB" id="A0A1E3P2I0"/>
<dbReference type="InterPro" id="IPR009073">
    <property type="entry name" value="HscB_oligo_C"/>
</dbReference>
<evidence type="ECO:0000256" key="2">
    <source>
        <dbReference type="ARBA" id="ARBA00023186"/>
    </source>
</evidence>
<evidence type="ECO:0000259" key="3">
    <source>
        <dbReference type="Pfam" id="PF07743"/>
    </source>
</evidence>
<dbReference type="Gene3D" id="1.10.287.110">
    <property type="entry name" value="DnaJ domain"/>
    <property type="match status" value="1"/>
</dbReference>
<name>A0A1E3P2I0_WICAA</name>
<dbReference type="GO" id="GO:0006879">
    <property type="term" value="P:intracellular iron ion homeostasis"/>
    <property type="evidence" value="ECO:0007669"/>
    <property type="project" value="EnsemblFungi"/>
</dbReference>
<dbReference type="GO" id="GO:0009060">
    <property type="term" value="P:aerobic respiration"/>
    <property type="evidence" value="ECO:0007669"/>
    <property type="project" value="EnsemblFungi"/>
</dbReference>
<dbReference type="OrthoDB" id="448954at2759"/>
<evidence type="ECO:0000256" key="1">
    <source>
        <dbReference type="ARBA" id="ARBA00010476"/>
    </source>
</evidence>
<dbReference type="GeneID" id="30200824"/>
<dbReference type="GO" id="GO:0051259">
    <property type="term" value="P:protein complex oligomerization"/>
    <property type="evidence" value="ECO:0007669"/>
    <property type="project" value="InterPro"/>
</dbReference>
<dbReference type="Pfam" id="PF07743">
    <property type="entry name" value="HSCB_C"/>
    <property type="match status" value="1"/>
</dbReference>
<dbReference type="GO" id="GO:0051087">
    <property type="term" value="F:protein-folding chaperone binding"/>
    <property type="evidence" value="ECO:0007669"/>
    <property type="project" value="EnsemblFungi"/>
</dbReference>
<dbReference type="RefSeq" id="XP_019038314.1">
    <property type="nucleotide sequence ID" value="XM_019183578.1"/>
</dbReference>
<comment type="similarity">
    <text evidence="1">Belongs to the HscB family.</text>
</comment>
<dbReference type="SUPFAM" id="SSF47144">
    <property type="entry name" value="HSC20 (HSCB), C-terminal oligomerisation domain"/>
    <property type="match status" value="1"/>
</dbReference>
<evidence type="ECO:0000313" key="4">
    <source>
        <dbReference type="EMBL" id="ODQ59107.1"/>
    </source>
</evidence>
<dbReference type="InterPro" id="IPR036386">
    <property type="entry name" value="HscB_C_sf"/>
</dbReference>
<dbReference type="GO" id="GO:0001671">
    <property type="term" value="F:ATPase activator activity"/>
    <property type="evidence" value="ECO:0007669"/>
    <property type="project" value="EnsemblFungi"/>
</dbReference>
<gene>
    <name evidence="4" type="ORF">WICANDRAFT_63607</name>
</gene>
<dbReference type="GO" id="GO:0005759">
    <property type="term" value="C:mitochondrial matrix"/>
    <property type="evidence" value="ECO:0007669"/>
    <property type="project" value="EnsemblFungi"/>
</dbReference>
<keyword evidence="2" id="KW-0143">Chaperone</keyword>
<dbReference type="Gene3D" id="1.20.1280.20">
    <property type="entry name" value="HscB, C-terminal domain"/>
    <property type="match status" value="1"/>
</dbReference>
<reference evidence="4 5" key="1">
    <citation type="journal article" date="2016" name="Proc. Natl. Acad. Sci. U.S.A.">
        <title>Comparative genomics of biotechnologically important yeasts.</title>
        <authorList>
            <person name="Riley R."/>
            <person name="Haridas S."/>
            <person name="Wolfe K.H."/>
            <person name="Lopes M.R."/>
            <person name="Hittinger C.T."/>
            <person name="Goeker M."/>
            <person name="Salamov A.A."/>
            <person name="Wisecaver J.H."/>
            <person name="Long T.M."/>
            <person name="Calvey C.H."/>
            <person name="Aerts A.L."/>
            <person name="Barry K.W."/>
            <person name="Choi C."/>
            <person name="Clum A."/>
            <person name="Coughlan A.Y."/>
            <person name="Deshpande S."/>
            <person name="Douglass A.P."/>
            <person name="Hanson S.J."/>
            <person name="Klenk H.-P."/>
            <person name="LaButti K.M."/>
            <person name="Lapidus A."/>
            <person name="Lindquist E.A."/>
            <person name="Lipzen A.M."/>
            <person name="Meier-Kolthoff J.P."/>
            <person name="Ohm R.A."/>
            <person name="Otillar R.P."/>
            <person name="Pangilinan J.L."/>
            <person name="Peng Y."/>
            <person name="Rokas A."/>
            <person name="Rosa C.A."/>
            <person name="Scheuner C."/>
            <person name="Sibirny A.A."/>
            <person name="Slot J.C."/>
            <person name="Stielow J.B."/>
            <person name="Sun H."/>
            <person name="Kurtzman C.P."/>
            <person name="Blackwell M."/>
            <person name="Grigoriev I.V."/>
            <person name="Jeffries T.W."/>
        </authorList>
    </citation>
    <scope>NUCLEOTIDE SEQUENCE [LARGE SCALE GENOMIC DNA]</scope>
    <source>
        <strain evidence="5">ATCC 58044 / CBS 1984 / NCYC 433 / NRRL Y-366-8</strain>
    </source>
</reference>
<sequence>MSLLFKRFQSVKTPQIINFFKLFPKTTHSKILFQIDPKSLRKEYRSLQQQLHPDSNISHDDSIKYDDSKSSLLNKGYSTLKSSLLRSQHILELNGIDLSKDEVSKKYSLKDGELLFEILDIHENLENVNNEQELEPVKLENDERIAKSEAILNDLFNKQDYETAAVETIRLRYWWNIDNAIKNWEPGKPINLTH</sequence>
<protein>
    <recommendedName>
        <fullName evidence="3">Co-chaperone HscB C-terminal oligomerisation domain-containing protein</fullName>
    </recommendedName>
</protein>
<dbReference type="GO" id="GO:0044571">
    <property type="term" value="P:[2Fe-2S] cluster assembly"/>
    <property type="evidence" value="ECO:0007669"/>
    <property type="project" value="EnsemblFungi"/>
</dbReference>
<proteinExistence type="inferred from homology"/>